<protein>
    <recommendedName>
        <fullName evidence="1">DUF7678 domain-containing protein</fullName>
    </recommendedName>
</protein>
<dbReference type="RefSeq" id="WP_154521742.1">
    <property type="nucleotide sequence ID" value="NZ_VULZ01000001.1"/>
</dbReference>
<feature type="domain" description="DUF7678" evidence="1">
    <location>
        <begin position="1"/>
        <end position="75"/>
    </location>
</feature>
<keyword evidence="3" id="KW-1185">Reference proteome</keyword>
<proteinExistence type="predicted"/>
<gene>
    <name evidence="2" type="ORF">FYJ35_00855</name>
</gene>
<dbReference type="EMBL" id="VULZ01000001">
    <property type="protein sequence ID" value="MSS13611.1"/>
    <property type="molecule type" value="Genomic_DNA"/>
</dbReference>
<dbReference type="Pfam" id="PF24726">
    <property type="entry name" value="DUF7678"/>
    <property type="match status" value="1"/>
</dbReference>
<accession>A0A6L5WZV8</accession>
<organism evidence="2 3">
    <name type="scientific">Porcincola intestinalis</name>
    <dbReference type="NCBI Taxonomy" id="2606632"/>
    <lineage>
        <taxon>Bacteria</taxon>
        <taxon>Bacillati</taxon>
        <taxon>Bacillota</taxon>
        <taxon>Clostridia</taxon>
        <taxon>Lachnospirales</taxon>
        <taxon>Lachnospiraceae</taxon>
        <taxon>Porcincola</taxon>
    </lineage>
</organism>
<name>A0A6L5WZV8_9FIRM</name>
<dbReference type="AlphaFoldDB" id="A0A6L5WZV8"/>
<evidence type="ECO:0000313" key="3">
    <source>
        <dbReference type="Proteomes" id="UP000481852"/>
    </source>
</evidence>
<dbReference type="InterPro" id="IPR056095">
    <property type="entry name" value="DUF7678"/>
</dbReference>
<dbReference type="Proteomes" id="UP000481852">
    <property type="component" value="Unassembled WGS sequence"/>
</dbReference>
<evidence type="ECO:0000313" key="2">
    <source>
        <dbReference type="EMBL" id="MSS13611.1"/>
    </source>
</evidence>
<comment type="caution">
    <text evidence="2">The sequence shown here is derived from an EMBL/GenBank/DDBJ whole genome shotgun (WGS) entry which is preliminary data.</text>
</comment>
<reference evidence="2 3" key="1">
    <citation type="submission" date="2019-08" db="EMBL/GenBank/DDBJ databases">
        <title>In-depth cultivation of the pig gut microbiome towards novel bacterial diversity and tailored functional studies.</title>
        <authorList>
            <person name="Wylensek D."/>
            <person name="Hitch T.C.A."/>
            <person name="Clavel T."/>
        </authorList>
    </citation>
    <scope>NUCLEOTIDE SEQUENCE [LARGE SCALE GENOMIC DNA]</scope>
    <source>
        <strain evidence="2 3">Oil+RF-744-WCA-WT-11</strain>
    </source>
</reference>
<evidence type="ECO:0000259" key="1">
    <source>
        <dbReference type="Pfam" id="PF24726"/>
    </source>
</evidence>
<sequence>MWNKGSLNINGMECTYWVKHYEEPSEEYGIDGGRISKLEIRVNGKTTCSYERGWETEPEDETSQLAFAAMMQKFN</sequence>